<dbReference type="Gene3D" id="2.170.190.11">
    <property type="entry name" value="Molybdopterin biosynthesis moea protein, domain 3"/>
    <property type="match status" value="1"/>
</dbReference>
<dbReference type="InterPro" id="IPR005110">
    <property type="entry name" value="MoeA_linker/N"/>
</dbReference>
<comment type="function">
    <text evidence="6">Catalyzes two steps in the biosynthesis of the molybdenum cofactor. In the first step, molybdopterin is adenylated. Subsequently, molybdate is inserted into adenylated molybdopterin and AMP is released.</text>
</comment>
<comment type="cofactor">
    <cofactor evidence="6">
        <name>Mg(2+)</name>
        <dbReference type="ChEBI" id="CHEBI:18420"/>
    </cofactor>
</comment>
<evidence type="ECO:0000259" key="8">
    <source>
        <dbReference type="Pfam" id="PF03453"/>
    </source>
</evidence>
<proteinExistence type="inferred from homology"/>
<evidence type="ECO:0000256" key="1">
    <source>
        <dbReference type="ARBA" id="ARBA00005046"/>
    </source>
</evidence>
<dbReference type="AlphaFoldDB" id="A0A915D1E6"/>
<keyword evidence="9" id="KW-1185">Reference proteome</keyword>
<dbReference type="InterPro" id="IPR001453">
    <property type="entry name" value="MoaB/Mog_dom"/>
</dbReference>
<dbReference type="GO" id="GO:0005829">
    <property type="term" value="C:cytosol"/>
    <property type="evidence" value="ECO:0007669"/>
    <property type="project" value="TreeGrafter"/>
</dbReference>
<keyword evidence="6" id="KW-0808">Transferase</keyword>
<dbReference type="SUPFAM" id="SSF53218">
    <property type="entry name" value="Molybdenum cofactor biosynthesis proteins"/>
    <property type="match status" value="1"/>
</dbReference>
<organism evidence="9 10">
    <name type="scientific">Ditylenchus dipsaci</name>
    <dbReference type="NCBI Taxonomy" id="166011"/>
    <lineage>
        <taxon>Eukaryota</taxon>
        <taxon>Metazoa</taxon>
        <taxon>Ecdysozoa</taxon>
        <taxon>Nematoda</taxon>
        <taxon>Chromadorea</taxon>
        <taxon>Rhabditida</taxon>
        <taxon>Tylenchina</taxon>
        <taxon>Tylenchomorpha</taxon>
        <taxon>Sphaerularioidea</taxon>
        <taxon>Anguinidae</taxon>
        <taxon>Anguininae</taxon>
        <taxon>Ditylenchus</taxon>
    </lineage>
</organism>
<reference evidence="10" key="1">
    <citation type="submission" date="2022-11" db="UniProtKB">
        <authorList>
            <consortium name="WormBaseParasite"/>
        </authorList>
    </citation>
    <scope>IDENTIFICATION</scope>
</reference>
<feature type="domain" description="MoeA N-terminal and linker" evidence="8">
    <location>
        <begin position="37"/>
        <end position="196"/>
    </location>
</feature>
<keyword evidence="6" id="KW-0460">Magnesium</keyword>
<dbReference type="Proteomes" id="UP000887574">
    <property type="component" value="Unplaced"/>
</dbReference>
<dbReference type="EC" id="2.7.7.75" evidence="4"/>
<dbReference type="GO" id="GO:0061598">
    <property type="term" value="F:molybdopterin adenylyltransferase activity"/>
    <property type="evidence" value="ECO:0007669"/>
    <property type="project" value="UniProtKB-UniRule"/>
</dbReference>
<dbReference type="InterPro" id="IPR036425">
    <property type="entry name" value="MoaB/Mog-like_dom_sf"/>
</dbReference>
<comment type="catalytic activity">
    <reaction evidence="6">
        <text>adenylyl-molybdopterin + molybdate = Mo-molybdopterin + AMP + H(+)</text>
        <dbReference type="Rhea" id="RHEA:35047"/>
        <dbReference type="ChEBI" id="CHEBI:15378"/>
        <dbReference type="ChEBI" id="CHEBI:36264"/>
        <dbReference type="ChEBI" id="CHEBI:62727"/>
        <dbReference type="ChEBI" id="CHEBI:71302"/>
        <dbReference type="ChEBI" id="CHEBI:456215"/>
    </reaction>
</comment>
<dbReference type="GO" id="GO:0098970">
    <property type="term" value="P:postsynaptic neurotransmitter receptor diffusion trapping"/>
    <property type="evidence" value="ECO:0007669"/>
    <property type="project" value="TreeGrafter"/>
</dbReference>
<comment type="similarity">
    <text evidence="2">In the N-terminal section; belongs to the MoaB/Mog family.</text>
</comment>
<evidence type="ECO:0000256" key="2">
    <source>
        <dbReference type="ARBA" id="ARBA00007589"/>
    </source>
</evidence>
<dbReference type="GO" id="GO:0099634">
    <property type="term" value="C:postsynaptic specialization membrane"/>
    <property type="evidence" value="ECO:0007669"/>
    <property type="project" value="GOC"/>
</dbReference>
<dbReference type="GO" id="GO:0061599">
    <property type="term" value="F:molybdopterin molybdotransferase activity"/>
    <property type="evidence" value="ECO:0007669"/>
    <property type="project" value="UniProtKB-UniRule"/>
</dbReference>
<dbReference type="GO" id="GO:0030425">
    <property type="term" value="C:dendrite"/>
    <property type="evidence" value="ECO:0007669"/>
    <property type="project" value="TreeGrafter"/>
</dbReference>
<comment type="catalytic activity">
    <reaction evidence="6">
        <text>molybdopterin + ATP + H(+) = adenylyl-molybdopterin + diphosphate</text>
        <dbReference type="Rhea" id="RHEA:31331"/>
        <dbReference type="ChEBI" id="CHEBI:15378"/>
        <dbReference type="ChEBI" id="CHEBI:30616"/>
        <dbReference type="ChEBI" id="CHEBI:33019"/>
        <dbReference type="ChEBI" id="CHEBI:58698"/>
        <dbReference type="ChEBI" id="CHEBI:62727"/>
    </reaction>
</comment>
<dbReference type="Pfam" id="PF00994">
    <property type="entry name" value="MoCF_biosynth"/>
    <property type="match status" value="1"/>
</dbReference>
<dbReference type="GO" id="GO:0046872">
    <property type="term" value="F:metal ion binding"/>
    <property type="evidence" value="ECO:0007669"/>
    <property type="project" value="UniProtKB-UniRule"/>
</dbReference>
<feature type="domain" description="MoaB/Mog" evidence="7">
    <location>
        <begin position="212"/>
        <end position="271"/>
    </location>
</feature>
<comment type="pathway">
    <text evidence="1 6">Cofactor biosynthesis; molybdopterin biosynthesis.</text>
</comment>
<evidence type="ECO:0000256" key="6">
    <source>
        <dbReference type="RuleBase" id="RU365090"/>
    </source>
</evidence>
<dbReference type="Gene3D" id="3.40.980.10">
    <property type="entry name" value="MoaB/Mog-like domain"/>
    <property type="match status" value="1"/>
</dbReference>
<accession>A0A915D1E6</accession>
<keyword evidence="6" id="KW-0479">Metal-binding</keyword>
<dbReference type="InterPro" id="IPR038987">
    <property type="entry name" value="MoeA-like"/>
</dbReference>
<dbReference type="WBParaSite" id="jg14433">
    <property type="protein sequence ID" value="jg14433"/>
    <property type="gene ID" value="jg14433"/>
</dbReference>
<dbReference type="SUPFAM" id="SSF63882">
    <property type="entry name" value="MoeA N-terminal region -like"/>
    <property type="match status" value="1"/>
</dbReference>
<comment type="similarity">
    <text evidence="3">In the C-terminal section; belongs to the MoeA family.</text>
</comment>
<dbReference type="FunFam" id="2.170.190.11:FF:000001">
    <property type="entry name" value="Molybdopterin molybdenumtransferase"/>
    <property type="match status" value="1"/>
</dbReference>
<dbReference type="GO" id="GO:0007529">
    <property type="term" value="P:establishment of synaptic specificity at neuromuscular junction"/>
    <property type="evidence" value="ECO:0007669"/>
    <property type="project" value="TreeGrafter"/>
</dbReference>
<evidence type="ECO:0000259" key="7">
    <source>
        <dbReference type="Pfam" id="PF00994"/>
    </source>
</evidence>
<name>A0A915D1E6_9BILA</name>
<dbReference type="PANTHER" id="PTHR10192">
    <property type="entry name" value="MOLYBDOPTERIN BIOSYNTHESIS PROTEIN"/>
    <property type="match status" value="1"/>
</dbReference>
<evidence type="ECO:0000256" key="4">
    <source>
        <dbReference type="ARBA" id="ARBA00012509"/>
    </source>
</evidence>
<sequence>MTDAKVMNLEAAVAPVILRSRKSDWPAVPMVEALSVVEQAFKQVLPSLQHVRKDVAVENVQLGDVLAEDILAKSPYPPFRASIKDGYAVLASDGAGPRKVVGASTADKNTNLIKVYPGVCCRINTGAAVPDGSDAVIQVEDTTLLEHNNIEETMIMIVKEPRIGQDIREIGSDVALGELLLEAGIPLQPADMGLLALSNSSEVNVYQAAKVAVLSTGDELTDQLIEGETKAIRDTNRPVLLSLFKSIGAQVHDIGIARDSKCAIVAAIQKLLK</sequence>
<keyword evidence="6" id="KW-0500">Molybdenum</keyword>
<keyword evidence="5 6" id="KW-0501">Molybdenum cofactor biosynthesis</keyword>
<dbReference type="Pfam" id="PF03453">
    <property type="entry name" value="MoeA_N"/>
    <property type="match status" value="1"/>
</dbReference>
<dbReference type="GO" id="GO:0072579">
    <property type="term" value="P:glycine receptor clustering"/>
    <property type="evidence" value="ECO:0007669"/>
    <property type="project" value="TreeGrafter"/>
</dbReference>
<dbReference type="GO" id="GO:0005524">
    <property type="term" value="F:ATP binding"/>
    <property type="evidence" value="ECO:0007669"/>
    <property type="project" value="UniProtKB-UniRule"/>
</dbReference>
<dbReference type="GO" id="GO:0006777">
    <property type="term" value="P:Mo-molybdopterin cofactor biosynthetic process"/>
    <property type="evidence" value="ECO:0007669"/>
    <property type="project" value="UniProtKB-UniRule"/>
</dbReference>
<dbReference type="GO" id="GO:0097112">
    <property type="term" value="P:gamma-aminobutyric acid receptor clustering"/>
    <property type="evidence" value="ECO:0007669"/>
    <property type="project" value="TreeGrafter"/>
</dbReference>
<protein>
    <recommendedName>
        <fullName evidence="4">molybdopterin adenylyltransferase</fullName>
        <ecNumber evidence="4">2.7.7.75</ecNumber>
    </recommendedName>
</protein>
<dbReference type="PANTHER" id="PTHR10192:SF5">
    <property type="entry name" value="GEPHYRIN"/>
    <property type="match status" value="1"/>
</dbReference>
<evidence type="ECO:0000256" key="3">
    <source>
        <dbReference type="ARBA" id="ARBA00008339"/>
    </source>
</evidence>
<comment type="similarity">
    <text evidence="6">Belongs to the MoeA family.</text>
</comment>
<evidence type="ECO:0000313" key="10">
    <source>
        <dbReference type="WBParaSite" id="jg14433"/>
    </source>
</evidence>
<dbReference type="InterPro" id="IPR036135">
    <property type="entry name" value="MoeA_linker/N_sf"/>
</dbReference>
<evidence type="ECO:0000313" key="9">
    <source>
        <dbReference type="Proteomes" id="UP000887574"/>
    </source>
</evidence>
<evidence type="ECO:0000256" key="5">
    <source>
        <dbReference type="ARBA" id="ARBA00023150"/>
    </source>
</evidence>